<evidence type="ECO:0000313" key="2">
    <source>
        <dbReference type="EMBL" id="KAA6409953.1"/>
    </source>
</evidence>
<protein>
    <submittedName>
        <fullName evidence="2">60S ribosomal L8-B</fullName>
    </submittedName>
</protein>
<comment type="caution">
    <text evidence="2">The sequence shown here is derived from an EMBL/GenBank/DDBJ whole genome shotgun (WGS) entry which is preliminary data.</text>
</comment>
<feature type="compositionally biased region" description="Basic and acidic residues" evidence="1">
    <location>
        <begin position="155"/>
        <end position="180"/>
    </location>
</feature>
<dbReference type="OrthoDB" id="5400098at2759"/>
<dbReference type="AlphaFoldDB" id="A0A5M8PKI0"/>
<dbReference type="InterPro" id="IPR029064">
    <property type="entry name" value="Ribosomal_eL30-like_sf"/>
</dbReference>
<organism evidence="2 3">
    <name type="scientific">Lasallia pustulata</name>
    <dbReference type="NCBI Taxonomy" id="136370"/>
    <lineage>
        <taxon>Eukaryota</taxon>
        <taxon>Fungi</taxon>
        <taxon>Dikarya</taxon>
        <taxon>Ascomycota</taxon>
        <taxon>Pezizomycotina</taxon>
        <taxon>Lecanoromycetes</taxon>
        <taxon>OSLEUM clade</taxon>
        <taxon>Umbilicariomycetidae</taxon>
        <taxon>Umbilicariales</taxon>
        <taxon>Umbilicariaceae</taxon>
        <taxon>Lasallia</taxon>
    </lineage>
</organism>
<evidence type="ECO:0000256" key="1">
    <source>
        <dbReference type="SAM" id="MobiDB-lite"/>
    </source>
</evidence>
<dbReference type="EMBL" id="VXIT01000010">
    <property type="protein sequence ID" value="KAA6409953.1"/>
    <property type="molecule type" value="Genomic_DNA"/>
</dbReference>
<gene>
    <name evidence="2" type="ORF">FRX48_06567</name>
</gene>
<reference evidence="2 3" key="1">
    <citation type="submission" date="2019-09" db="EMBL/GenBank/DDBJ databases">
        <title>The hologenome of the rock-dwelling lichen Lasallia pustulata.</title>
        <authorList>
            <person name="Greshake Tzovaras B."/>
            <person name="Segers F."/>
            <person name="Bicker A."/>
            <person name="Dal Grande F."/>
            <person name="Otte J."/>
            <person name="Hankeln T."/>
            <person name="Schmitt I."/>
            <person name="Ebersberger I."/>
        </authorList>
    </citation>
    <scope>NUCLEOTIDE SEQUENCE [LARGE SCALE GENOMIC DNA]</scope>
    <source>
        <strain evidence="2">A1-1</strain>
    </source>
</reference>
<sequence length="254" mass="28370">MEGLSANCNSKLCIFRALRSSDPVFSRYRANIGDPLEPLNPPDFLKTATADTLCNFMEWSLNNSAIIKLDVAMNAFTRLQSLYKFEAGHGMDSVTSQTVRDLSLSKMTCNGPATSSEGYRAGLPPMGTDDLEYVVKYLWSTDAFKLLNKYRPETKAEKKERLHKEATAVSEGKKKEDVSKKPHRCAQETAAVLCLTETRSEDKSEMSKLISTIKEGYSEKNEELKRHWGDGIMGAKVIASQEKKRKALDSAIKI</sequence>
<proteinExistence type="predicted"/>
<dbReference type="Gene3D" id="3.30.1330.30">
    <property type="match status" value="2"/>
</dbReference>
<dbReference type="Proteomes" id="UP000324767">
    <property type="component" value="Unassembled WGS sequence"/>
</dbReference>
<accession>A0A5M8PKI0</accession>
<name>A0A5M8PKI0_9LECA</name>
<evidence type="ECO:0000313" key="3">
    <source>
        <dbReference type="Proteomes" id="UP000324767"/>
    </source>
</evidence>
<feature type="region of interest" description="Disordered" evidence="1">
    <location>
        <begin position="155"/>
        <end position="182"/>
    </location>
</feature>